<protein>
    <recommendedName>
        <fullName evidence="2">TIR domain-containing protein</fullName>
    </recommendedName>
</protein>
<dbReference type="InterPro" id="IPR044974">
    <property type="entry name" value="Disease_R_plants"/>
</dbReference>
<dbReference type="Pfam" id="PF01582">
    <property type="entry name" value="TIR"/>
    <property type="match status" value="1"/>
</dbReference>
<dbReference type="AlphaFoldDB" id="A0A059CJK1"/>
<dbReference type="InterPro" id="IPR000157">
    <property type="entry name" value="TIR_dom"/>
</dbReference>
<evidence type="ECO:0000313" key="3">
    <source>
        <dbReference type="EMBL" id="KCW78567.1"/>
    </source>
</evidence>
<dbReference type="InterPro" id="IPR027417">
    <property type="entry name" value="P-loop_NTPase"/>
</dbReference>
<feature type="chain" id="PRO_5001569860" description="TIR domain-containing protein" evidence="1">
    <location>
        <begin position="20"/>
        <end position="553"/>
    </location>
</feature>
<dbReference type="InterPro" id="IPR035897">
    <property type="entry name" value="Toll_tir_struct_dom_sf"/>
</dbReference>
<proteinExistence type="predicted"/>
<dbReference type="EMBL" id="KK198755">
    <property type="protein sequence ID" value="KCW78567.1"/>
    <property type="molecule type" value="Genomic_DNA"/>
</dbReference>
<evidence type="ECO:0000256" key="1">
    <source>
        <dbReference type="SAM" id="SignalP"/>
    </source>
</evidence>
<dbReference type="Gramene" id="KCW78567">
    <property type="protein sequence ID" value="KCW78567"/>
    <property type="gene ID" value="EUGRSUZ_C00040"/>
</dbReference>
<name>A0A059CJK1_EUCGR</name>
<dbReference type="GO" id="GO:0043531">
    <property type="term" value="F:ADP binding"/>
    <property type="evidence" value="ECO:0007669"/>
    <property type="project" value="InterPro"/>
</dbReference>
<feature type="signal peptide" evidence="1">
    <location>
        <begin position="1"/>
        <end position="19"/>
    </location>
</feature>
<dbReference type="PANTHER" id="PTHR11017">
    <property type="entry name" value="LEUCINE-RICH REPEAT-CONTAINING PROTEIN"/>
    <property type="match status" value="1"/>
</dbReference>
<sequence length="553" mass="62898">MAPILLLGLTLYFLYKKKASVRGNADDADTGTYDSMIVPTDTNSVRSSSSPIETNNNASSSLTVGLDTRHGFADHLYHGLRRAGIHTFRDDDELQQGEDIRPELMAAITNSKVLIPIFFVNYGTSSWCLNELVQIMEGKNNNEQKVLPVFYKVKPADVGHQIESFGKAFHEREKRLLKRSSFNPAILEKWKQALLEVSNLKGHEAEGSEVELVKLVVREVLNELKKKFELIISENLVGIDSHVKNVMELMDDKSHALLFVGIHGMGGIGKTTLAKTIYNKLSNQFEHRSFIEDIRESWKRGAYELQNRLIYDILNEKYEVHTTDDGINFISSRFKDKNVLLLLDDVDNVNQVKCLAGNHDWFSLGSRIIITARDRRILELVGVDRNYGLSELDPEQSLILFSKYAFRKDFPPSEFEGLTREVVSTAGGLPLCLQVLGSLMCGKESKEWRDMIKNLEKVPHIEVQEKIAFYMWDACDFFPGKNIEVLRFMSLIKIGDDLKLQMHDQLRDLGRAIVRAENHQWPQHRSRVVLVVNSVLALVNVEPSNISILVSFH</sequence>
<dbReference type="PRINTS" id="PR00364">
    <property type="entry name" value="DISEASERSIST"/>
</dbReference>
<keyword evidence="1" id="KW-0732">Signal</keyword>
<accession>A0A059CJK1</accession>
<dbReference type="Pfam" id="PF00931">
    <property type="entry name" value="NB-ARC"/>
    <property type="match status" value="1"/>
</dbReference>
<dbReference type="InterPro" id="IPR002182">
    <property type="entry name" value="NB-ARC"/>
</dbReference>
<dbReference type="GO" id="GO:0007165">
    <property type="term" value="P:signal transduction"/>
    <property type="evidence" value="ECO:0007669"/>
    <property type="project" value="InterPro"/>
</dbReference>
<dbReference type="GO" id="GO:0006952">
    <property type="term" value="P:defense response"/>
    <property type="evidence" value="ECO:0007669"/>
    <property type="project" value="InterPro"/>
</dbReference>
<dbReference type="PROSITE" id="PS50104">
    <property type="entry name" value="TIR"/>
    <property type="match status" value="1"/>
</dbReference>
<dbReference type="InterPro" id="IPR042197">
    <property type="entry name" value="Apaf_helical"/>
</dbReference>
<feature type="domain" description="TIR" evidence="2">
    <location>
        <begin position="55"/>
        <end position="224"/>
    </location>
</feature>
<dbReference type="Gene3D" id="3.40.50.10140">
    <property type="entry name" value="Toll/interleukin-1 receptor homology (TIR) domain"/>
    <property type="match status" value="1"/>
</dbReference>
<organism evidence="3">
    <name type="scientific">Eucalyptus grandis</name>
    <name type="common">Flooded gum</name>
    <dbReference type="NCBI Taxonomy" id="71139"/>
    <lineage>
        <taxon>Eukaryota</taxon>
        <taxon>Viridiplantae</taxon>
        <taxon>Streptophyta</taxon>
        <taxon>Embryophyta</taxon>
        <taxon>Tracheophyta</taxon>
        <taxon>Spermatophyta</taxon>
        <taxon>Magnoliopsida</taxon>
        <taxon>eudicotyledons</taxon>
        <taxon>Gunneridae</taxon>
        <taxon>Pentapetalae</taxon>
        <taxon>rosids</taxon>
        <taxon>malvids</taxon>
        <taxon>Myrtales</taxon>
        <taxon>Myrtaceae</taxon>
        <taxon>Myrtoideae</taxon>
        <taxon>Eucalypteae</taxon>
        <taxon>Eucalyptus</taxon>
    </lineage>
</organism>
<dbReference type="Gene3D" id="1.10.8.430">
    <property type="entry name" value="Helical domain of apoptotic protease-activating factors"/>
    <property type="match status" value="1"/>
</dbReference>
<dbReference type="SUPFAM" id="SSF52200">
    <property type="entry name" value="Toll/Interleukin receptor TIR domain"/>
    <property type="match status" value="1"/>
</dbReference>
<dbReference type="FunCoup" id="A0A059CJK1">
    <property type="interactions" value="581"/>
</dbReference>
<dbReference type="PANTHER" id="PTHR11017:SF570">
    <property type="entry name" value="DISEASE RESISTANCE PROTEIN (TIR-NBS CLASS)-RELATED"/>
    <property type="match status" value="1"/>
</dbReference>
<gene>
    <name evidence="3" type="ORF">EUGRSUZ_C00040</name>
</gene>
<reference evidence="3" key="1">
    <citation type="submission" date="2013-07" db="EMBL/GenBank/DDBJ databases">
        <title>The genome of Eucalyptus grandis.</title>
        <authorList>
            <person name="Schmutz J."/>
            <person name="Hayes R."/>
            <person name="Myburg A."/>
            <person name="Tuskan G."/>
            <person name="Grattapaglia D."/>
            <person name="Rokhsar D.S."/>
        </authorList>
    </citation>
    <scope>NUCLEOTIDE SEQUENCE</scope>
    <source>
        <tissue evidence="3">Leaf extractions</tissue>
    </source>
</reference>
<dbReference type="OMA" id="ESKEWRD"/>
<dbReference type="Gene3D" id="3.40.50.300">
    <property type="entry name" value="P-loop containing nucleotide triphosphate hydrolases"/>
    <property type="match status" value="1"/>
</dbReference>
<dbReference type="SUPFAM" id="SSF52540">
    <property type="entry name" value="P-loop containing nucleoside triphosphate hydrolases"/>
    <property type="match status" value="1"/>
</dbReference>
<evidence type="ECO:0000259" key="2">
    <source>
        <dbReference type="PROSITE" id="PS50104"/>
    </source>
</evidence>
<dbReference type="SMART" id="SM00255">
    <property type="entry name" value="TIR"/>
    <property type="match status" value="1"/>
</dbReference>
<dbReference type="InParanoid" id="A0A059CJK1"/>